<keyword evidence="11" id="KW-1185">Reference proteome</keyword>
<evidence type="ECO:0000256" key="2">
    <source>
        <dbReference type="ARBA" id="ARBA00022452"/>
    </source>
</evidence>
<organism evidence="10 11">
    <name type="scientific">Methylobrevis pamukkalensis</name>
    <dbReference type="NCBI Taxonomy" id="1439726"/>
    <lineage>
        <taxon>Bacteria</taxon>
        <taxon>Pseudomonadati</taxon>
        <taxon>Pseudomonadota</taxon>
        <taxon>Alphaproteobacteria</taxon>
        <taxon>Hyphomicrobiales</taxon>
        <taxon>Pleomorphomonadaceae</taxon>
        <taxon>Methylobrevis</taxon>
    </lineage>
</organism>
<dbReference type="PATRIC" id="fig|1439726.3.peg.1601"/>
<name>A0A1E3H4A4_9HYPH</name>
<evidence type="ECO:0000313" key="11">
    <source>
        <dbReference type="Proteomes" id="UP000094622"/>
    </source>
</evidence>
<dbReference type="InterPro" id="IPR010827">
    <property type="entry name" value="BamA/TamA_POTRA"/>
</dbReference>
<dbReference type="InterPro" id="IPR039910">
    <property type="entry name" value="D15-like"/>
</dbReference>
<comment type="caution">
    <text evidence="10">The sequence shown here is derived from an EMBL/GenBank/DDBJ whole genome shotgun (WGS) entry which is preliminary data.</text>
</comment>
<proteinExistence type="predicted"/>
<dbReference type="EMBL" id="MCRJ01000028">
    <property type="protein sequence ID" value="ODN71149.1"/>
    <property type="molecule type" value="Genomic_DNA"/>
</dbReference>
<evidence type="ECO:0000256" key="3">
    <source>
        <dbReference type="ARBA" id="ARBA00022692"/>
    </source>
</evidence>
<comment type="subcellular location">
    <subcellularLocation>
        <location evidence="1">Membrane</location>
    </subcellularLocation>
</comment>
<dbReference type="Pfam" id="PF01103">
    <property type="entry name" value="Omp85"/>
    <property type="match status" value="1"/>
</dbReference>
<evidence type="ECO:0000256" key="1">
    <source>
        <dbReference type="ARBA" id="ARBA00004370"/>
    </source>
</evidence>
<keyword evidence="6" id="KW-0472">Membrane</keyword>
<evidence type="ECO:0000259" key="9">
    <source>
        <dbReference type="PROSITE" id="PS51779"/>
    </source>
</evidence>
<dbReference type="PANTHER" id="PTHR12815">
    <property type="entry name" value="SORTING AND ASSEMBLY MACHINERY SAMM50 PROTEIN FAMILY MEMBER"/>
    <property type="match status" value="1"/>
</dbReference>
<dbReference type="Pfam" id="PF07244">
    <property type="entry name" value="POTRA"/>
    <property type="match status" value="2"/>
</dbReference>
<sequence>MISAVADFDRDQNAFFITFTVEEGEQYTFGDISVETTLPDLDVAALEGAARTSPGAVYDSEAVERTLEDLTLAVSSRGYAFAQVRPRGERDYDARTIAITYFIDEGARTYIERINVVGNTRTRDYVIRREFDLAEGDAYNQVLIDKAERRLNNLGYFKSVKIFSEQGSAPDRVIVNVQVEDQSTGEISIGGGYSTDAGIIAQVSLSERNFLGRGQQVKIAAGRGEDTQTYQLSFTEPYFLDRRLSAGFDIYRNAIGESSSTSLHPYEEVVNGGTLRLGIPLVEDLTLGLSYNISQSEIDEISSKITDVNPNLISDEDRIVSSLGYSLVYNTIDNMAMPRDGIYAKFGQEGAGVGGDAQFIRTTVQADYYRELNTDYGIIGHVGAKAGHVVGLGDNLDYRDHFRMGGDLVRGFESGGIGPRDADTGYLLGGQFFVGGTVETIFPVPLIPSDLGFYASLFADAGTVWDVDEDTVAATGASVIGDDASIRASVGLGLLWQSPFGLLRANVALPVAEDDADRTQLFSFSGGTRF</sequence>
<evidence type="ECO:0000256" key="5">
    <source>
        <dbReference type="ARBA" id="ARBA00022737"/>
    </source>
</evidence>
<evidence type="ECO:0000256" key="4">
    <source>
        <dbReference type="ARBA" id="ARBA00022729"/>
    </source>
</evidence>
<dbReference type="InterPro" id="IPR034746">
    <property type="entry name" value="POTRA"/>
</dbReference>
<keyword evidence="7" id="KW-0998">Cell outer membrane</keyword>
<dbReference type="Gene3D" id="3.10.20.310">
    <property type="entry name" value="membrane protein fhac"/>
    <property type="match status" value="2"/>
</dbReference>
<dbReference type="PROSITE" id="PS51779">
    <property type="entry name" value="POTRA"/>
    <property type="match status" value="1"/>
</dbReference>
<dbReference type="NCBIfam" id="TIGR03303">
    <property type="entry name" value="OM_YaeT"/>
    <property type="match status" value="1"/>
</dbReference>
<dbReference type="Gene3D" id="2.40.160.50">
    <property type="entry name" value="membrane protein fhac: a member of the omp85/tpsb transporter family"/>
    <property type="match status" value="1"/>
</dbReference>
<dbReference type="AlphaFoldDB" id="A0A1E3H4A4"/>
<dbReference type="Proteomes" id="UP000094622">
    <property type="component" value="Unassembled WGS sequence"/>
</dbReference>
<reference evidence="10 11" key="1">
    <citation type="submission" date="2016-07" db="EMBL/GenBank/DDBJ databases">
        <title>Draft Genome Sequence of Methylobrevis pamukkalensis PK2.</title>
        <authorList>
            <person name="Vasilenko O.V."/>
            <person name="Doronina N.V."/>
            <person name="Shmareva M.N."/>
            <person name="Tarlachkov S.V."/>
            <person name="Mustakhimov I."/>
            <person name="Trotsenko Y.A."/>
        </authorList>
    </citation>
    <scope>NUCLEOTIDE SEQUENCE [LARGE SCALE GENOMIC DNA]</scope>
    <source>
        <strain evidence="10 11">PK2</strain>
    </source>
</reference>
<evidence type="ECO:0000256" key="8">
    <source>
        <dbReference type="NCBIfam" id="TIGR03303"/>
    </source>
</evidence>
<dbReference type="GO" id="GO:0009279">
    <property type="term" value="C:cell outer membrane"/>
    <property type="evidence" value="ECO:0007669"/>
    <property type="project" value="UniProtKB-UniRule"/>
</dbReference>
<keyword evidence="4" id="KW-0732">Signal</keyword>
<evidence type="ECO:0000256" key="7">
    <source>
        <dbReference type="ARBA" id="ARBA00023237"/>
    </source>
</evidence>
<dbReference type="InterPro" id="IPR023707">
    <property type="entry name" value="OM_assembly_BamA"/>
</dbReference>
<evidence type="ECO:0000313" key="10">
    <source>
        <dbReference type="EMBL" id="ODN71149.1"/>
    </source>
</evidence>
<keyword evidence="2" id="KW-1134">Transmembrane beta strand</keyword>
<dbReference type="PANTHER" id="PTHR12815:SF23">
    <property type="entry name" value="OUTER MEMBRANE PROTEIN ASSEMBLY FACTOR BAMA"/>
    <property type="match status" value="1"/>
</dbReference>
<evidence type="ECO:0000256" key="6">
    <source>
        <dbReference type="ARBA" id="ARBA00023136"/>
    </source>
</evidence>
<protein>
    <recommendedName>
        <fullName evidence="8">Outer membrane protein assembly factor BamA</fullName>
    </recommendedName>
</protein>
<dbReference type="InterPro" id="IPR000184">
    <property type="entry name" value="Bac_surfAg_D15"/>
</dbReference>
<dbReference type="GO" id="GO:0071709">
    <property type="term" value="P:membrane assembly"/>
    <property type="evidence" value="ECO:0007669"/>
    <property type="project" value="InterPro"/>
</dbReference>
<gene>
    <name evidence="10" type="primary">bamA_2</name>
    <name evidence="10" type="ORF">A6302_01521</name>
</gene>
<feature type="domain" description="POTRA" evidence="9">
    <location>
        <begin position="109"/>
        <end position="182"/>
    </location>
</feature>
<keyword evidence="5" id="KW-0677">Repeat</keyword>
<keyword evidence="3" id="KW-0812">Transmembrane</keyword>
<accession>A0A1E3H4A4</accession>